<evidence type="ECO:0000313" key="2">
    <source>
        <dbReference type="Proteomes" id="UP001454036"/>
    </source>
</evidence>
<evidence type="ECO:0000313" key="1">
    <source>
        <dbReference type="EMBL" id="GAA0138983.1"/>
    </source>
</evidence>
<dbReference type="PANTHER" id="PTHR47592:SF30">
    <property type="entry name" value="CCHC-TYPE DOMAIN-CONTAINING PROTEIN"/>
    <property type="match status" value="1"/>
</dbReference>
<dbReference type="PANTHER" id="PTHR47592">
    <property type="entry name" value="PBF68 PROTEIN"/>
    <property type="match status" value="1"/>
</dbReference>
<dbReference type="Proteomes" id="UP001454036">
    <property type="component" value="Unassembled WGS sequence"/>
</dbReference>
<sequence length="159" mass="18948">MILHMCLFESVAHVTITPGEKQATYNKWVYDDFDYIRNALFDERYEYYSTFYTAKDVWDALQKKYDTEETGSKKYAVSRYMKYQMVDETSIVAQTHELQKIAHEIMTEGMKIDEQFRGAVMIDKLPPTWKDFRSTLRHTKEFSLKSLIVKLRVEDVARK</sequence>
<keyword evidence="2" id="KW-1185">Reference proteome</keyword>
<dbReference type="AlphaFoldDB" id="A0AAV3NJ50"/>
<protein>
    <submittedName>
        <fullName evidence="1">Uncharacterized protein</fullName>
    </submittedName>
</protein>
<gene>
    <name evidence="1" type="ORF">LIER_35011</name>
</gene>
<accession>A0AAV3NJ50</accession>
<comment type="caution">
    <text evidence="1">The sequence shown here is derived from an EMBL/GenBank/DDBJ whole genome shotgun (WGS) entry which is preliminary data.</text>
</comment>
<organism evidence="1 2">
    <name type="scientific">Lithospermum erythrorhizon</name>
    <name type="common">Purple gromwell</name>
    <name type="synonym">Lithospermum officinale var. erythrorhizon</name>
    <dbReference type="NCBI Taxonomy" id="34254"/>
    <lineage>
        <taxon>Eukaryota</taxon>
        <taxon>Viridiplantae</taxon>
        <taxon>Streptophyta</taxon>
        <taxon>Embryophyta</taxon>
        <taxon>Tracheophyta</taxon>
        <taxon>Spermatophyta</taxon>
        <taxon>Magnoliopsida</taxon>
        <taxon>eudicotyledons</taxon>
        <taxon>Gunneridae</taxon>
        <taxon>Pentapetalae</taxon>
        <taxon>asterids</taxon>
        <taxon>lamiids</taxon>
        <taxon>Boraginales</taxon>
        <taxon>Boraginaceae</taxon>
        <taxon>Boraginoideae</taxon>
        <taxon>Lithospermeae</taxon>
        <taxon>Lithospermum</taxon>
    </lineage>
</organism>
<dbReference type="Pfam" id="PF14223">
    <property type="entry name" value="Retrotran_gag_2"/>
    <property type="match status" value="1"/>
</dbReference>
<proteinExistence type="predicted"/>
<name>A0AAV3NJ50_LITER</name>
<dbReference type="EMBL" id="BAABME010015025">
    <property type="protein sequence ID" value="GAA0138983.1"/>
    <property type="molecule type" value="Genomic_DNA"/>
</dbReference>
<reference evidence="1 2" key="1">
    <citation type="submission" date="2024-01" db="EMBL/GenBank/DDBJ databases">
        <title>The complete chloroplast genome sequence of Lithospermum erythrorhizon: insights into the phylogenetic relationship among Boraginaceae species and the maternal lineages of purple gromwells.</title>
        <authorList>
            <person name="Okada T."/>
            <person name="Watanabe K."/>
        </authorList>
    </citation>
    <scope>NUCLEOTIDE SEQUENCE [LARGE SCALE GENOMIC DNA]</scope>
</reference>